<sequence length="143" mass="16071">MFHRDPGAEEDLASDQTFAWPPSGFRDRRSHFGRTAADPSASASASASSSSSPFGHSGTAQRKSSDQVIQSLRDELDKHRQMFFDRLAPQWESTAQRVSVVYYELFSSIVVPYRLEYLMPRIQSSKSTSSFILSLRCRCSRGP</sequence>
<feature type="compositionally biased region" description="Polar residues" evidence="1">
    <location>
        <begin position="58"/>
        <end position="70"/>
    </location>
</feature>
<organism evidence="2 3">
    <name type="scientific">Daphnia pulex</name>
    <name type="common">Water flea</name>
    <dbReference type="NCBI Taxonomy" id="6669"/>
    <lineage>
        <taxon>Eukaryota</taxon>
        <taxon>Metazoa</taxon>
        <taxon>Ecdysozoa</taxon>
        <taxon>Arthropoda</taxon>
        <taxon>Crustacea</taxon>
        <taxon>Branchiopoda</taxon>
        <taxon>Diplostraca</taxon>
        <taxon>Cladocera</taxon>
        <taxon>Anomopoda</taxon>
        <taxon>Daphniidae</taxon>
        <taxon>Daphnia</taxon>
    </lineage>
</organism>
<dbReference type="KEGG" id="dpx:DAPPUDRAFT_319284"/>
<gene>
    <name evidence="2" type="ORF">DAPPUDRAFT_319284</name>
</gene>
<evidence type="ECO:0000313" key="2">
    <source>
        <dbReference type="EMBL" id="EFX79813.1"/>
    </source>
</evidence>
<evidence type="ECO:0000256" key="1">
    <source>
        <dbReference type="SAM" id="MobiDB-lite"/>
    </source>
</evidence>
<feature type="region of interest" description="Disordered" evidence="1">
    <location>
        <begin position="1"/>
        <end position="70"/>
    </location>
</feature>
<dbReference type="Proteomes" id="UP000000305">
    <property type="component" value="Unassembled WGS sequence"/>
</dbReference>
<dbReference type="HOGENOM" id="CLU_1808153_0_0_1"/>
<feature type="compositionally biased region" description="Low complexity" evidence="1">
    <location>
        <begin position="40"/>
        <end position="52"/>
    </location>
</feature>
<dbReference type="AlphaFoldDB" id="E9GL89"/>
<accession>E9GL89</accession>
<proteinExistence type="predicted"/>
<reference evidence="2 3" key="1">
    <citation type="journal article" date="2011" name="Science">
        <title>The ecoresponsive genome of Daphnia pulex.</title>
        <authorList>
            <person name="Colbourne J.K."/>
            <person name="Pfrender M.E."/>
            <person name="Gilbert D."/>
            <person name="Thomas W.K."/>
            <person name="Tucker A."/>
            <person name="Oakley T.H."/>
            <person name="Tokishita S."/>
            <person name="Aerts A."/>
            <person name="Arnold G.J."/>
            <person name="Basu M.K."/>
            <person name="Bauer D.J."/>
            <person name="Caceres C.E."/>
            <person name="Carmel L."/>
            <person name="Casola C."/>
            <person name="Choi J.H."/>
            <person name="Detter J.C."/>
            <person name="Dong Q."/>
            <person name="Dusheyko S."/>
            <person name="Eads B.D."/>
            <person name="Frohlich T."/>
            <person name="Geiler-Samerotte K.A."/>
            <person name="Gerlach D."/>
            <person name="Hatcher P."/>
            <person name="Jogdeo S."/>
            <person name="Krijgsveld J."/>
            <person name="Kriventseva E.V."/>
            <person name="Kultz D."/>
            <person name="Laforsch C."/>
            <person name="Lindquist E."/>
            <person name="Lopez J."/>
            <person name="Manak J.R."/>
            <person name="Muller J."/>
            <person name="Pangilinan J."/>
            <person name="Patwardhan R.P."/>
            <person name="Pitluck S."/>
            <person name="Pritham E.J."/>
            <person name="Rechtsteiner A."/>
            <person name="Rho M."/>
            <person name="Rogozin I.B."/>
            <person name="Sakarya O."/>
            <person name="Salamov A."/>
            <person name="Schaack S."/>
            <person name="Shapiro H."/>
            <person name="Shiga Y."/>
            <person name="Skalitzky C."/>
            <person name="Smith Z."/>
            <person name="Souvorov A."/>
            <person name="Sung W."/>
            <person name="Tang Z."/>
            <person name="Tsuchiya D."/>
            <person name="Tu H."/>
            <person name="Vos H."/>
            <person name="Wang M."/>
            <person name="Wolf Y.I."/>
            <person name="Yamagata H."/>
            <person name="Yamada T."/>
            <person name="Ye Y."/>
            <person name="Shaw J.R."/>
            <person name="Andrews J."/>
            <person name="Crease T.J."/>
            <person name="Tang H."/>
            <person name="Lucas S.M."/>
            <person name="Robertson H.M."/>
            <person name="Bork P."/>
            <person name="Koonin E.V."/>
            <person name="Zdobnov E.M."/>
            <person name="Grigoriev I.V."/>
            <person name="Lynch M."/>
            <person name="Boore J.L."/>
        </authorList>
    </citation>
    <scope>NUCLEOTIDE SEQUENCE [LARGE SCALE GENOMIC DNA]</scope>
</reference>
<dbReference type="InParanoid" id="E9GL89"/>
<evidence type="ECO:0000313" key="3">
    <source>
        <dbReference type="Proteomes" id="UP000000305"/>
    </source>
</evidence>
<name>E9GL89_DAPPU</name>
<keyword evidence="3" id="KW-1185">Reference proteome</keyword>
<protein>
    <submittedName>
        <fullName evidence="2">Uncharacterized protein</fullName>
    </submittedName>
</protein>
<dbReference type="EMBL" id="GL732550">
    <property type="protein sequence ID" value="EFX79813.1"/>
    <property type="molecule type" value="Genomic_DNA"/>
</dbReference>